<evidence type="ECO:0000256" key="5">
    <source>
        <dbReference type="ARBA" id="ARBA00023277"/>
    </source>
</evidence>
<dbReference type="STRING" id="313595.P700755_002171"/>
<evidence type="ECO:0000256" key="4">
    <source>
        <dbReference type="ARBA" id="ARBA00022801"/>
    </source>
</evidence>
<evidence type="ECO:0000256" key="6">
    <source>
        <dbReference type="ARBA" id="ARBA00023295"/>
    </source>
</evidence>
<keyword evidence="6" id="KW-0326">Glycosidase</keyword>
<accession>K4IIQ0</accession>
<evidence type="ECO:0000313" key="7">
    <source>
        <dbReference type="EMBL" id="AFU68961.1"/>
    </source>
</evidence>
<dbReference type="KEGG" id="ptq:P700755_002171"/>
<reference evidence="7" key="1">
    <citation type="submission" date="2006-03" db="EMBL/GenBank/DDBJ databases">
        <authorList>
            <person name="Bowman J."/>
            <person name="Ferriera S."/>
            <person name="Johnson J."/>
            <person name="Kravitz S."/>
            <person name="Halpern A."/>
            <person name="Remington K."/>
            <person name="Beeson K."/>
            <person name="Tran B."/>
            <person name="Rogers Y.-H."/>
            <person name="Friedman R."/>
            <person name="Venter J.C."/>
        </authorList>
    </citation>
    <scope>NUCLEOTIDE SEQUENCE [LARGE SCALE GENOMIC DNA]</scope>
    <source>
        <strain evidence="7">ATCC 700755</strain>
    </source>
</reference>
<dbReference type="Proteomes" id="UP000008514">
    <property type="component" value="Chromosome"/>
</dbReference>
<dbReference type="InterPro" id="IPR012341">
    <property type="entry name" value="6hp_glycosidase-like_sf"/>
</dbReference>
<comment type="catalytic activity">
    <reaction evidence="1">
        <text>Hydrolysis of terminal non-reducing beta-D-fructofuranoside residues in beta-D-fructofuranosides.</text>
        <dbReference type="EC" id="3.2.1.26"/>
    </reaction>
</comment>
<dbReference type="AlphaFoldDB" id="K4IIQ0"/>
<dbReference type="RefSeq" id="WP_015024540.1">
    <property type="nucleotide sequence ID" value="NC_018721.1"/>
</dbReference>
<dbReference type="Gene3D" id="1.50.10.10">
    <property type="match status" value="1"/>
</dbReference>
<gene>
    <name evidence="7" type="ordered locus">P700755_002171</name>
</gene>
<dbReference type="SUPFAM" id="SSF48208">
    <property type="entry name" value="Six-hairpin glycosidases"/>
    <property type="match status" value="1"/>
</dbReference>
<dbReference type="SMR" id="K4IIQ0"/>
<sequence length="388" mass="44643">MNEKALGLLRKVSTDKGFLASSSDISNYKRIWARDGVICTLAALSSGDKQLIEVGKHTLLNLAEHQHEFGNIPSNIEFQGTTVKLSFGGLAPRVDTLAWFIIGVCQYSHSQGDASFFDRLKPHMLKAFRLMETWEFNFKHLMYVPRSGNWADEYPTQGFTLYDQVLRVWALRSFLHHEHHVDLAQKQKDILNQIQINFKKREDTSEQVYHPKAYSSLKKTKYWVASLEPAGYQTQFDAFGNALALLLGIGSEKDQKELINYSEDLRQEVKLKLLPAFWPVITSEDKDWELLQNNCAYEFRNYPYQFHNGGTWQMINGFYGLALLKANHRDSAETVLRLIKELNAKEEWKFYENFDSKNGNPNGVPLCAWSAAAEIILEQNLKHNTLIL</sequence>
<evidence type="ECO:0000256" key="1">
    <source>
        <dbReference type="ARBA" id="ARBA00000094"/>
    </source>
</evidence>
<keyword evidence="5" id="KW-0119">Carbohydrate metabolism</keyword>
<keyword evidence="4" id="KW-0378">Hydrolase</keyword>
<protein>
    <recommendedName>
        <fullName evidence="3">beta-fructofuranosidase</fullName>
        <ecNumber evidence="3">3.2.1.26</ecNumber>
    </recommendedName>
</protein>
<reference evidence="7" key="2">
    <citation type="submission" date="2012-09" db="EMBL/GenBank/DDBJ databases">
        <title>The complete sequence of Psychroflexus torquis an extreme psychrophile from sea-ice that is stimulated by light.</title>
        <authorList>
            <person name="Feng S."/>
            <person name="Powell S.M."/>
            <person name="Bowman J.P."/>
        </authorList>
    </citation>
    <scope>NUCLEOTIDE SEQUENCE [LARGE SCALE GENOMIC DNA]</scope>
    <source>
        <strain evidence="7">ATCC 700755</strain>
    </source>
</reference>
<dbReference type="HOGENOM" id="CLU_652020_0_0_10"/>
<dbReference type="InterPro" id="IPR024746">
    <property type="entry name" value="Glyco_hydro_100"/>
</dbReference>
<dbReference type="GO" id="GO:0033926">
    <property type="term" value="F:endo-alpha-N-acetylgalactosaminidase activity"/>
    <property type="evidence" value="ECO:0007669"/>
    <property type="project" value="InterPro"/>
</dbReference>
<dbReference type="EC" id="3.2.1.26" evidence="3"/>
<dbReference type="GO" id="GO:0005975">
    <property type="term" value="P:carbohydrate metabolic process"/>
    <property type="evidence" value="ECO:0007669"/>
    <property type="project" value="InterPro"/>
</dbReference>
<dbReference type="eggNOG" id="COG3408">
    <property type="taxonomic scope" value="Bacteria"/>
</dbReference>
<proteinExistence type="inferred from homology"/>
<dbReference type="Pfam" id="PF12899">
    <property type="entry name" value="Glyco_hydro_100"/>
    <property type="match status" value="1"/>
</dbReference>
<evidence type="ECO:0000256" key="2">
    <source>
        <dbReference type="ARBA" id="ARBA00007671"/>
    </source>
</evidence>
<keyword evidence="8" id="KW-1185">Reference proteome</keyword>
<dbReference type="OrthoDB" id="49490at2"/>
<name>K4IIQ0_PSYTT</name>
<evidence type="ECO:0000313" key="8">
    <source>
        <dbReference type="Proteomes" id="UP000008514"/>
    </source>
</evidence>
<organism evidence="7 8">
    <name type="scientific">Psychroflexus torquis (strain ATCC 700755 / CIP 106069 / ACAM 623)</name>
    <dbReference type="NCBI Taxonomy" id="313595"/>
    <lineage>
        <taxon>Bacteria</taxon>
        <taxon>Pseudomonadati</taxon>
        <taxon>Bacteroidota</taxon>
        <taxon>Flavobacteriia</taxon>
        <taxon>Flavobacteriales</taxon>
        <taxon>Flavobacteriaceae</taxon>
        <taxon>Psychroflexus</taxon>
    </lineage>
</organism>
<comment type="similarity">
    <text evidence="2">Belongs to the glycosyl hydrolase 100 family.</text>
</comment>
<dbReference type="InterPro" id="IPR008928">
    <property type="entry name" value="6-hairpin_glycosidase_sf"/>
</dbReference>
<evidence type="ECO:0000256" key="3">
    <source>
        <dbReference type="ARBA" id="ARBA00012758"/>
    </source>
</evidence>
<dbReference type="EMBL" id="CP003879">
    <property type="protein sequence ID" value="AFU68961.1"/>
    <property type="molecule type" value="Genomic_DNA"/>
</dbReference>
<dbReference type="GO" id="GO:0004564">
    <property type="term" value="F:beta-fructofuranosidase activity"/>
    <property type="evidence" value="ECO:0007669"/>
    <property type="project" value="UniProtKB-EC"/>
</dbReference>